<dbReference type="GO" id="GO:0005524">
    <property type="term" value="F:ATP binding"/>
    <property type="evidence" value="ECO:0007669"/>
    <property type="project" value="UniProtKB-KW"/>
</dbReference>
<dbReference type="SUPFAM" id="SSF52540">
    <property type="entry name" value="P-loop containing nucleoside triphosphate hydrolases"/>
    <property type="match status" value="2"/>
</dbReference>
<dbReference type="PANTHER" id="PTHR43790:SF3">
    <property type="entry name" value="D-ALLOSE IMPORT ATP-BINDING PROTEIN ALSA-RELATED"/>
    <property type="match status" value="1"/>
</dbReference>
<keyword evidence="9" id="KW-0472">Membrane</keyword>
<keyword evidence="11" id="KW-0378">Hydrolase</keyword>
<keyword evidence="8" id="KW-1278">Translocase</keyword>
<protein>
    <submittedName>
        <fullName evidence="11">Galactose/methyl galactoside import ATP-binding protein MglA</fullName>
        <ecNumber evidence="11">3.6.3.17</ecNumber>
    </submittedName>
</protein>
<dbReference type="PROSITE" id="PS50893">
    <property type="entry name" value="ABC_TRANSPORTER_2"/>
    <property type="match status" value="2"/>
</dbReference>
<keyword evidence="6" id="KW-0547">Nucleotide-binding</keyword>
<dbReference type="InterPro" id="IPR050107">
    <property type="entry name" value="ABC_carbohydrate_import_ATPase"/>
</dbReference>
<dbReference type="GeneID" id="97670520"/>
<name>A0A0M6ZIA1_9HYPH</name>
<evidence type="ECO:0000256" key="8">
    <source>
        <dbReference type="ARBA" id="ARBA00022967"/>
    </source>
</evidence>
<sequence length="500" mass="53669">MSNLHFEGLTKHYGAVKALDQFTHKFESGQVHALIGKNGSGKSTFIKMLAGAIQPTEGQMFLDGRKLEFQSPGEANSAGIVTVHQELSLVPGLSVAENIYLGRLPKRGLLVNWKQLYDDSRSLLAEIGAEMIDPRATTGDLSIGRQQIVEIAKAMSLSPKILLLDEPTSALAHAEVGQLFALVDRLRTSGVTIIYISHRLAELPRIADTVTAIRDGTLIGSVAIDKASPKVILDMMFGELPPLQRPTRHIDKTHSALSVRDLELAPFFKGVSFDLHHGEVLGIAGMLGSGRTELLHTIFGARRADAGRIAVKGNTVSNPSIATMKAAGIGYASEDRKASGLVQSAASHANLCRVGQKRIAPSGWTNLALERPFVDKQVAGLHIKIGDPMAPVSSLSGGNQQKIVVGGLLNNEPDILLFDEPGRGVDVQAKRQIYEIIWDMAARGLACIVVSTELEDLTDCCDRVLVLHEGRLSAEFLNEDLDPKSLYAACMTGDDTGAAA</sequence>
<organism evidence="11 12">
    <name type="scientific">Roseibium album</name>
    <dbReference type="NCBI Taxonomy" id="311410"/>
    <lineage>
        <taxon>Bacteria</taxon>
        <taxon>Pseudomonadati</taxon>
        <taxon>Pseudomonadota</taxon>
        <taxon>Alphaproteobacteria</taxon>
        <taxon>Hyphomicrobiales</taxon>
        <taxon>Stappiaceae</taxon>
        <taxon>Roseibium</taxon>
    </lineage>
</organism>
<evidence type="ECO:0000256" key="1">
    <source>
        <dbReference type="ARBA" id="ARBA00005417"/>
    </source>
</evidence>
<proteinExistence type="inferred from homology"/>
<accession>A0A0M6ZIA1</accession>
<evidence type="ECO:0000259" key="10">
    <source>
        <dbReference type="PROSITE" id="PS50893"/>
    </source>
</evidence>
<dbReference type="GO" id="GO:0016887">
    <property type="term" value="F:ATP hydrolysis activity"/>
    <property type="evidence" value="ECO:0007669"/>
    <property type="project" value="InterPro"/>
</dbReference>
<feature type="domain" description="ABC transporter" evidence="10">
    <location>
        <begin position="4"/>
        <end position="240"/>
    </location>
</feature>
<dbReference type="CDD" id="cd03215">
    <property type="entry name" value="ABC_Carb_Monos_II"/>
    <property type="match status" value="1"/>
</dbReference>
<dbReference type="PANTHER" id="PTHR43790">
    <property type="entry name" value="CARBOHYDRATE TRANSPORT ATP-BINDING PROTEIN MG119-RELATED"/>
    <property type="match status" value="1"/>
</dbReference>
<dbReference type="PROSITE" id="PS00211">
    <property type="entry name" value="ABC_TRANSPORTER_1"/>
    <property type="match status" value="1"/>
</dbReference>
<keyword evidence="5" id="KW-0677">Repeat</keyword>
<evidence type="ECO:0000256" key="3">
    <source>
        <dbReference type="ARBA" id="ARBA00022475"/>
    </source>
</evidence>
<dbReference type="Proteomes" id="UP000049983">
    <property type="component" value="Unassembled WGS sequence"/>
</dbReference>
<keyword evidence="3" id="KW-1003">Cell membrane</keyword>
<dbReference type="OrthoDB" id="9805029at2"/>
<dbReference type="Pfam" id="PF00005">
    <property type="entry name" value="ABC_tran"/>
    <property type="match status" value="2"/>
</dbReference>
<evidence type="ECO:0000313" key="11">
    <source>
        <dbReference type="EMBL" id="CTQ72244.1"/>
    </source>
</evidence>
<dbReference type="EC" id="3.6.3.17" evidence="11"/>
<dbReference type="SMART" id="SM00382">
    <property type="entry name" value="AAA"/>
    <property type="match status" value="2"/>
</dbReference>
<dbReference type="RefSeq" id="WP_055110909.1">
    <property type="nucleotide sequence ID" value="NZ_CXWA01000006.1"/>
</dbReference>
<evidence type="ECO:0000256" key="2">
    <source>
        <dbReference type="ARBA" id="ARBA00022448"/>
    </source>
</evidence>
<evidence type="ECO:0000256" key="5">
    <source>
        <dbReference type="ARBA" id="ARBA00022737"/>
    </source>
</evidence>
<evidence type="ECO:0000313" key="12">
    <source>
        <dbReference type="Proteomes" id="UP000049983"/>
    </source>
</evidence>
<dbReference type="InterPro" id="IPR003593">
    <property type="entry name" value="AAA+_ATPase"/>
</dbReference>
<dbReference type="CDD" id="cd03216">
    <property type="entry name" value="ABC_Carb_Monos_I"/>
    <property type="match status" value="1"/>
</dbReference>
<gene>
    <name evidence="11" type="primary">mglA_5</name>
    <name evidence="11" type="ORF">LA5096_03167</name>
</gene>
<keyword evidence="7 11" id="KW-0067">ATP-binding</keyword>
<comment type="similarity">
    <text evidence="1">Belongs to the ABC transporter superfamily.</text>
</comment>
<dbReference type="InterPro" id="IPR017871">
    <property type="entry name" value="ABC_transporter-like_CS"/>
</dbReference>
<evidence type="ECO:0000256" key="9">
    <source>
        <dbReference type="ARBA" id="ARBA00023136"/>
    </source>
</evidence>
<dbReference type="EMBL" id="CXWC01000011">
    <property type="protein sequence ID" value="CTQ72244.1"/>
    <property type="molecule type" value="Genomic_DNA"/>
</dbReference>
<dbReference type="InterPro" id="IPR003439">
    <property type="entry name" value="ABC_transporter-like_ATP-bd"/>
</dbReference>
<keyword evidence="12" id="KW-1185">Reference proteome</keyword>
<feature type="domain" description="ABC transporter" evidence="10">
    <location>
        <begin position="247"/>
        <end position="494"/>
    </location>
</feature>
<dbReference type="InterPro" id="IPR027417">
    <property type="entry name" value="P-loop_NTPase"/>
</dbReference>
<dbReference type="Gene3D" id="3.40.50.300">
    <property type="entry name" value="P-loop containing nucleotide triphosphate hydrolases"/>
    <property type="match status" value="2"/>
</dbReference>
<keyword evidence="4" id="KW-0762">Sugar transport</keyword>
<keyword evidence="2" id="KW-0813">Transport</keyword>
<evidence type="ECO:0000256" key="4">
    <source>
        <dbReference type="ARBA" id="ARBA00022597"/>
    </source>
</evidence>
<dbReference type="STRING" id="311410.LA5095_00026"/>
<evidence type="ECO:0000256" key="6">
    <source>
        <dbReference type="ARBA" id="ARBA00022741"/>
    </source>
</evidence>
<dbReference type="AlphaFoldDB" id="A0A0M6ZIA1"/>
<reference evidence="12" key="1">
    <citation type="submission" date="2015-07" db="EMBL/GenBank/DDBJ databases">
        <authorList>
            <person name="Rodrigo-Torres Lidia"/>
            <person name="Arahal R.David."/>
        </authorList>
    </citation>
    <scope>NUCLEOTIDE SEQUENCE [LARGE SCALE GENOMIC DNA]</scope>
    <source>
        <strain evidence="12">CECT 5096</strain>
    </source>
</reference>
<evidence type="ECO:0000256" key="7">
    <source>
        <dbReference type="ARBA" id="ARBA00022840"/>
    </source>
</evidence>